<sequence length="57" mass="6940">MVEEKKWKFLLKLQLEKQLLQISNQKIQSAISRNKYQIRNESIMISIANFCRIKFIR</sequence>
<proteinExistence type="predicted"/>
<reference evidence="1" key="1">
    <citation type="submission" date="2021-01" db="EMBL/GenBank/DDBJ databases">
        <authorList>
            <consortium name="Genoscope - CEA"/>
            <person name="William W."/>
        </authorList>
    </citation>
    <scope>NUCLEOTIDE SEQUENCE</scope>
</reference>
<evidence type="ECO:0000313" key="2">
    <source>
        <dbReference type="Proteomes" id="UP000688137"/>
    </source>
</evidence>
<comment type="caution">
    <text evidence="1">The sequence shown here is derived from an EMBL/GenBank/DDBJ whole genome shotgun (WGS) entry which is preliminary data.</text>
</comment>
<evidence type="ECO:0000313" key="1">
    <source>
        <dbReference type="EMBL" id="CAD8080440.1"/>
    </source>
</evidence>
<name>A0A8S1MJ33_PARPR</name>
<protein>
    <submittedName>
        <fullName evidence="1">Uncharacterized protein</fullName>
    </submittedName>
</protein>
<accession>A0A8S1MJ33</accession>
<organism evidence="1 2">
    <name type="scientific">Paramecium primaurelia</name>
    <dbReference type="NCBI Taxonomy" id="5886"/>
    <lineage>
        <taxon>Eukaryota</taxon>
        <taxon>Sar</taxon>
        <taxon>Alveolata</taxon>
        <taxon>Ciliophora</taxon>
        <taxon>Intramacronucleata</taxon>
        <taxon>Oligohymenophorea</taxon>
        <taxon>Peniculida</taxon>
        <taxon>Parameciidae</taxon>
        <taxon>Paramecium</taxon>
    </lineage>
</organism>
<dbReference type="EMBL" id="CAJJDM010000064">
    <property type="protein sequence ID" value="CAD8080440.1"/>
    <property type="molecule type" value="Genomic_DNA"/>
</dbReference>
<gene>
    <name evidence="1" type="ORF">PPRIM_AZ9-3.1.T0630267</name>
</gene>
<dbReference type="Proteomes" id="UP000688137">
    <property type="component" value="Unassembled WGS sequence"/>
</dbReference>
<keyword evidence="2" id="KW-1185">Reference proteome</keyword>
<dbReference type="AlphaFoldDB" id="A0A8S1MJ33"/>